<feature type="transmembrane region" description="Helical" evidence="12">
    <location>
        <begin position="227"/>
        <end position="251"/>
    </location>
</feature>
<comment type="similarity">
    <text evidence="2">Belongs to the G-protein coupled receptor 2 family.</text>
</comment>
<feature type="transmembrane region" description="Helical" evidence="12">
    <location>
        <begin position="429"/>
        <end position="447"/>
    </location>
</feature>
<reference evidence="15" key="1">
    <citation type="submission" date="2021-01" db="UniProtKB">
        <authorList>
            <consortium name="EnsemblMetazoa"/>
        </authorList>
    </citation>
    <scope>IDENTIFICATION</scope>
</reference>
<dbReference type="OrthoDB" id="6022368at2759"/>
<evidence type="ECO:0000256" key="12">
    <source>
        <dbReference type="SAM" id="Phobius"/>
    </source>
</evidence>
<dbReference type="InterPro" id="IPR017983">
    <property type="entry name" value="GPCR_2_secretin-like_CS"/>
</dbReference>
<dbReference type="Proteomes" id="UP000594260">
    <property type="component" value="Unplaced"/>
</dbReference>
<keyword evidence="16" id="KW-1185">Reference proteome</keyword>
<evidence type="ECO:0000259" key="14">
    <source>
        <dbReference type="PROSITE" id="PS50261"/>
    </source>
</evidence>
<dbReference type="PROSITE" id="PS00649">
    <property type="entry name" value="G_PROTEIN_RECEP_F2_1"/>
    <property type="match status" value="1"/>
</dbReference>
<dbReference type="Pfam" id="PF00002">
    <property type="entry name" value="7tm_2"/>
    <property type="match status" value="1"/>
</dbReference>
<dbReference type="InterPro" id="IPR017981">
    <property type="entry name" value="GPCR_2-like_7TM"/>
</dbReference>
<dbReference type="Pfam" id="PF02793">
    <property type="entry name" value="HRM"/>
    <property type="match status" value="1"/>
</dbReference>
<evidence type="ECO:0000256" key="9">
    <source>
        <dbReference type="ARBA" id="ARBA00023180"/>
    </source>
</evidence>
<dbReference type="PANTHER" id="PTHR45620">
    <property type="entry name" value="PDF RECEPTOR-LIKE PROTEIN-RELATED"/>
    <property type="match status" value="1"/>
</dbReference>
<evidence type="ECO:0000313" key="16">
    <source>
        <dbReference type="Proteomes" id="UP000594260"/>
    </source>
</evidence>
<dbReference type="GO" id="GO:0005886">
    <property type="term" value="C:plasma membrane"/>
    <property type="evidence" value="ECO:0007669"/>
    <property type="project" value="UniProtKB-SubCell"/>
</dbReference>
<feature type="region of interest" description="Disordered" evidence="11">
    <location>
        <begin position="1092"/>
        <end position="1112"/>
    </location>
</feature>
<dbReference type="Gene3D" id="1.20.1070.10">
    <property type="entry name" value="Rhodopsin 7-helix transmembrane proteins"/>
    <property type="match status" value="1"/>
</dbReference>
<keyword evidence="7 12" id="KW-0472">Membrane</keyword>
<evidence type="ECO:0000256" key="6">
    <source>
        <dbReference type="ARBA" id="ARBA00023040"/>
    </source>
</evidence>
<dbReference type="GO" id="GO:0007188">
    <property type="term" value="P:adenylate cyclase-modulating G protein-coupled receptor signaling pathway"/>
    <property type="evidence" value="ECO:0007669"/>
    <property type="project" value="TreeGrafter"/>
</dbReference>
<dbReference type="PROSITE" id="PS00650">
    <property type="entry name" value="G_PROTEIN_RECEP_F2_2"/>
    <property type="match status" value="1"/>
</dbReference>
<dbReference type="SUPFAM" id="SSF81321">
    <property type="entry name" value="Family A G protein-coupled receptor-like"/>
    <property type="match status" value="1"/>
</dbReference>
<keyword evidence="10" id="KW-0807">Transducer</keyword>
<feature type="region of interest" description="Disordered" evidence="11">
    <location>
        <begin position="784"/>
        <end position="807"/>
    </location>
</feature>
<dbReference type="OMA" id="MDETENY"/>
<feature type="compositionally biased region" description="Low complexity" evidence="11">
    <location>
        <begin position="552"/>
        <end position="565"/>
    </location>
</feature>
<feature type="compositionally biased region" description="Low complexity" evidence="11">
    <location>
        <begin position="577"/>
        <end position="613"/>
    </location>
</feature>
<feature type="transmembrane region" description="Helical" evidence="12">
    <location>
        <begin position="332"/>
        <end position="353"/>
    </location>
</feature>
<evidence type="ECO:0000256" key="11">
    <source>
        <dbReference type="SAM" id="MobiDB-lite"/>
    </source>
</evidence>
<dbReference type="InParanoid" id="A0A7M7JIW3"/>
<evidence type="ECO:0008006" key="17">
    <source>
        <dbReference type="Google" id="ProtNLM"/>
    </source>
</evidence>
<dbReference type="KEGG" id="vde:111246848"/>
<keyword evidence="5 12" id="KW-1133">Transmembrane helix</keyword>
<keyword evidence="8" id="KW-0675">Receptor</keyword>
<keyword evidence="3" id="KW-1003">Cell membrane</keyword>
<feature type="region of interest" description="Disordered" evidence="11">
    <location>
        <begin position="513"/>
        <end position="613"/>
    </location>
</feature>
<evidence type="ECO:0000256" key="10">
    <source>
        <dbReference type="ARBA" id="ARBA00023224"/>
    </source>
</evidence>
<dbReference type="Gene3D" id="4.10.1240.10">
    <property type="entry name" value="GPCR, family 2, extracellular hormone receptor domain"/>
    <property type="match status" value="1"/>
</dbReference>
<name>A0A7M7JIW3_VARDE</name>
<dbReference type="PANTHER" id="PTHR45620:SF15">
    <property type="entry name" value="DIURETIC HORMONE 44 RECEPTOR 1-RELATED"/>
    <property type="match status" value="1"/>
</dbReference>
<evidence type="ECO:0000256" key="2">
    <source>
        <dbReference type="ARBA" id="ARBA00005314"/>
    </source>
</evidence>
<keyword evidence="6" id="KW-0297">G-protein coupled receptor</keyword>
<dbReference type="GO" id="GO:0008528">
    <property type="term" value="F:G protein-coupled peptide receptor activity"/>
    <property type="evidence" value="ECO:0007669"/>
    <property type="project" value="TreeGrafter"/>
</dbReference>
<organism evidence="15 16">
    <name type="scientific">Varroa destructor</name>
    <name type="common">Honeybee mite</name>
    <dbReference type="NCBI Taxonomy" id="109461"/>
    <lineage>
        <taxon>Eukaryota</taxon>
        <taxon>Metazoa</taxon>
        <taxon>Ecdysozoa</taxon>
        <taxon>Arthropoda</taxon>
        <taxon>Chelicerata</taxon>
        <taxon>Arachnida</taxon>
        <taxon>Acari</taxon>
        <taxon>Parasitiformes</taxon>
        <taxon>Mesostigmata</taxon>
        <taxon>Gamasina</taxon>
        <taxon>Dermanyssoidea</taxon>
        <taxon>Varroidae</taxon>
        <taxon>Varroa</taxon>
    </lineage>
</organism>
<dbReference type="InterPro" id="IPR000832">
    <property type="entry name" value="GPCR_2_secretin-like"/>
</dbReference>
<dbReference type="GO" id="GO:0017046">
    <property type="term" value="F:peptide hormone binding"/>
    <property type="evidence" value="ECO:0007669"/>
    <property type="project" value="TreeGrafter"/>
</dbReference>
<evidence type="ECO:0000313" key="15">
    <source>
        <dbReference type="EnsemblMetazoa" id="XP_022652860"/>
    </source>
</evidence>
<evidence type="ECO:0000256" key="8">
    <source>
        <dbReference type="ARBA" id="ARBA00023170"/>
    </source>
</evidence>
<dbReference type="GeneID" id="111246848"/>
<dbReference type="AlphaFoldDB" id="A0A7M7JIW3"/>
<feature type="domain" description="G-protein coupled receptors family 2 profile 1" evidence="13">
    <location>
        <begin position="137"/>
        <end position="212"/>
    </location>
</feature>
<evidence type="ECO:0000256" key="7">
    <source>
        <dbReference type="ARBA" id="ARBA00023136"/>
    </source>
</evidence>
<accession>A0A7M7JIW3</accession>
<dbReference type="PROSITE" id="PS50261">
    <property type="entry name" value="G_PROTEIN_RECEP_F2_4"/>
    <property type="match status" value="1"/>
</dbReference>
<proteinExistence type="inferred from homology"/>
<dbReference type="GO" id="GO:0007166">
    <property type="term" value="P:cell surface receptor signaling pathway"/>
    <property type="evidence" value="ECO:0007669"/>
    <property type="project" value="InterPro"/>
</dbReference>
<dbReference type="InterPro" id="IPR050332">
    <property type="entry name" value="GPCR_2"/>
</dbReference>
<keyword evidence="4 12" id="KW-0812">Transmembrane</keyword>
<feature type="transmembrane region" description="Helical" evidence="12">
    <location>
        <begin position="295"/>
        <end position="320"/>
    </location>
</feature>
<comment type="subcellular location">
    <subcellularLocation>
        <location evidence="1">Cell membrane</location>
        <topology evidence="1">Multi-pass membrane protein</topology>
    </subcellularLocation>
</comment>
<evidence type="ECO:0000256" key="3">
    <source>
        <dbReference type="ARBA" id="ARBA00022475"/>
    </source>
</evidence>
<dbReference type="PRINTS" id="PR00249">
    <property type="entry name" value="GPCRSECRETIN"/>
</dbReference>
<feature type="domain" description="G-protein coupled receptors family 2 profile 2" evidence="14">
    <location>
        <begin position="226"/>
        <end position="474"/>
    </location>
</feature>
<keyword evidence="9" id="KW-0325">Glycoprotein</keyword>
<evidence type="ECO:0000256" key="4">
    <source>
        <dbReference type="ARBA" id="ARBA00022692"/>
    </source>
</evidence>
<dbReference type="SMART" id="SM00008">
    <property type="entry name" value="HormR"/>
    <property type="match status" value="1"/>
</dbReference>
<evidence type="ECO:0000259" key="13">
    <source>
        <dbReference type="PROSITE" id="PS50227"/>
    </source>
</evidence>
<feature type="transmembrane region" description="Helical" evidence="12">
    <location>
        <begin position="385"/>
        <end position="409"/>
    </location>
</feature>
<dbReference type="RefSeq" id="XP_022652860.1">
    <property type="nucleotide sequence ID" value="XM_022797125.1"/>
</dbReference>
<evidence type="ECO:0000256" key="5">
    <source>
        <dbReference type="ARBA" id="ARBA00022989"/>
    </source>
</evidence>
<dbReference type="SUPFAM" id="SSF111418">
    <property type="entry name" value="Hormone receptor domain"/>
    <property type="match status" value="1"/>
</dbReference>
<dbReference type="PRINTS" id="PR01127">
    <property type="entry name" value="DIUHORMONER"/>
</dbReference>
<feature type="compositionally biased region" description="Low complexity" evidence="11">
    <location>
        <begin position="527"/>
        <end position="536"/>
    </location>
</feature>
<evidence type="ECO:0000256" key="1">
    <source>
        <dbReference type="ARBA" id="ARBA00004651"/>
    </source>
</evidence>
<dbReference type="PROSITE" id="PS50227">
    <property type="entry name" value="G_PROTEIN_RECEP_F2_3"/>
    <property type="match status" value="1"/>
</dbReference>
<dbReference type="InterPro" id="IPR001879">
    <property type="entry name" value="GPCR_2_extracellular_dom"/>
</dbReference>
<protein>
    <recommendedName>
        <fullName evidence="17">Diuretic hormone receptor</fullName>
    </recommendedName>
</protein>
<dbReference type="InterPro" id="IPR036445">
    <property type="entry name" value="GPCR_2_extracell_dom_sf"/>
</dbReference>
<sequence length="1112" mass="119857">MKQQGIANSDDNRNAIDMQPVNQSRLVTDIVVKNRSVTGSWLWNRTRCFLKKCGFLNKSSAEVSRFRWCVAPSSTPLPVSSPEPAIAFASSSPPPFGVRRGARAMATPSAKDSVMTWDMSEPVGNGTDNSNALSMIDCLLNAYNSSLLRSSSKYCNATWDGLSCWPLTQAGRLAEVPCFESLNGLYYDTSKNVTRRCFLNGTWHAKSDYSNCVPLISIDNQNQTSNIMIYSIGYGCSMVALIIAIWIFIYYKDLRCLRNTIHLNLMVTYLLTAIVWFTIQRLILVREFGDFTCYLYIPLTYLMGTSFFWMFVEGLYLYILVVKTFSVELVKLSAYMFIGWGTPAAVVLCWAIVKKSYTTDDTFSENSPNEQTYCVWRVPDMYDLIFSVPVIAVLIINIFFLAQIMWVLITKLRAATTAESQQYRKAAKALLVLIPLLGGCYILVITTPNEYKYLQALFIPTQGLTVAVLYCFMNGEVRNSVRHHIERWKTMRALGSHHGARHSVSISYRFHHATNTPNHHNNHHTNKATTTTPNNHQNQAISHPVLNHITGSSSSSSSSSSNFSSPKAANIPLLPPSTTSTNRNNNTTSSRNNNNSNSLHNLTGTTNSTPTSITNPLYLNPIIYRDHSHLQKQSDSGNSGRHRRTSTTTPPSTVMAATMVSLLLSNHSTSSVNSPTTNGSAGDRCPHVAAAAAAASFSTTTISNPASVNNSTDTITDYHIGQDMSKPQLKKPFIGNGPNTVLVPSPTVTANGVITHSLLTTTQFGSNNNNNNFTTRNTFSTTFNGTAHTKITPTSSTETSTTTSSSSPLLFNSGAAAAAAAEIIPNEPLPLCRSASLATNCSNSKMQKLQQRPPAVKNHISSTGSHHYVVVAMLKSVDGSHVTDTANDYHVGNASVAAVSVHGDDDGEVAVGCDDLDYADHDSDDENDEFGVDGLEDSQRHLVGCDGLAGSRSDASADKSGRNSCSGKASWPPGLGGVGVGGGGGSDYGNEGGVGAPCATLAGGAEAGVPGSARYGLLSSLGSVGSDIGELGDLACCRSPLYGLSPVSLPEQTGFLLPSSVHIANKVHAPIGVSLATIDVPAVALVTTTTNNNISHNENNRQLLHRTSERRR</sequence>
<feature type="transmembrane region" description="Helical" evidence="12">
    <location>
        <begin position="263"/>
        <end position="283"/>
    </location>
</feature>
<feature type="region of interest" description="Disordered" evidence="11">
    <location>
        <begin position="630"/>
        <end position="653"/>
    </location>
</feature>
<dbReference type="InterPro" id="IPR002001">
    <property type="entry name" value="GPCR_2_diuretic_rcpt"/>
</dbReference>
<dbReference type="GO" id="GO:0008036">
    <property type="term" value="F:diuretic hormone receptor activity"/>
    <property type="evidence" value="ECO:0007669"/>
    <property type="project" value="InterPro"/>
</dbReference>
<dbReference type="EnsemblMetazoa" id="XM_022797125">
    <property type="protein sequence ID" value="XP_022652860"/>
    <property type="gene ID" value="LOC111246848"/>
</dbReference>